<gene>
    <name evidence="4" type="ORF">COS93_00540</name>
</gene>
<dbReference type="Proteomes" id="UP000228777">
    <property type="component" value="Unassembled WGS sequence"/>
</dbReference>
<evidence type="ECO:0000313" key="4">
    <source>
        <dbReference type="EMBL" id="PIU47167.1"/>
    </source>
</evidence>
<protein>
    <recommendedName>
        <fullName evidence="3">Response regulatory domain-containing protein</fullName>
    </recommendedName>
</protein>
<dbReference type="SMART" id="SM00448">
    <property type="entry name" value="REC"/>
    <property type="match status" value="1"/>
</dbReference>
<feature type="domain" description="Response regulatory" evidence="3">
    <location>
        <begin position="4"/>
        <end position="132"/>
    </location>
</feature>
<dbReference type="PROSITE" id="PS50110">
    <property type="entry name" value="RESPONSE_REGULATORY"/>
    <property type="match status" value="1"/>
</dbReference>
<reference evidence="5" key="1">
    <citation type="submission" date="2017-09" db="EMBL/GenBank/DDBJ databases">
        <title>Depth-based differentiation of microbial function through sediment-hosted aquifers and enrichment of novel symbionts in the deep terrestrial subsurface.</title>
        <authorList>
            <person name="Probst A.J."/>
            <person name="Ladd B."/>
            <person name="Jarett J.K."/>
            <person name="Geller-Mcgrath D.E."/>
            <person name="Sieber C.M.K."/>
            <person name="Emerson J.B."/>
            <person name="Anantharaman K."/>
            <person name="Thomas B.C."/>
            <person name="Malmstrom R."/>
            <person name="Stieglmeier M."/>
            <person name="Klingl A."/>
            <person name="Woyke T."/>
            <person name="Ryan C.M."/>
            <person name="Banfield J.F."/>
        </authorList>
    </citation>
    <scope>NUCLEOTIDE SEQUENCE [LARGE SCALE GENOMIC DNA]</scope>
</reference>
<dbReference type="GO" id="GO:0000160">
    <property type="term" value="P:phosphorelay signal transduction system"/>
    <property type="evidence" value="ECO:0007669"/>
    <property type="project" value="InterPro"/>
</dbReference>
<dbReference type="PANTHER" id="PTHR44591">
    <property type="entry name" value="STRESS RESPONSE REGULATOR PROTEIN 1"/>
    <property type="match status" value="1"/>
</dbReference>
<feature type="modified residue" description="4-aspartylphosphate" evidence="2">
    <location>
        <position position="55"/>
    </location>
</feature>
<evidence type="ECO:0000256" key="1">
    <source>
        <dbReference type="ARBA" id="ARBA00022553"/>
    </source>
</evidence>
<evidence type="ECO:0000256" key="2">
    <source>
        <dbReference type="PROSITE-ProRule" id="PRU00169"/>
    </source>
</evidence>
<dbReference type="InterPro" id="IPR011006">
    <property type="entry name" value="CheY-like_superfamily"/>
</dbReference>
<sequence>MAKKILLIEDVKAVYEMYQFAFEKENFKVEIATNKERAMKAALEKEQQPDLILLDLVLPSKKEAVTEPEFQGIEILKELRTNEKTKNIPIFILTNFDSDETRKTAKDYNVENYFIKSNYTPKELVTIIKRWFTAKGALDTGI</sequence>
<dbReference type="PANTHER" id="PTHR44591:SF3">
    <property type="entry name" value="RESPONSE REGULATORY DOMAIN-CONTAINING PROTEIN"/>
    <property type="match status" value="1"/>
</dbReference>
<dbReference type="SUPFAM" id="SSF52172">
    <property type="entry name" value="CheY-like"/>
    <property type="match status" value="1"/>
</dbReference>
<comment type="caution">
    <text evidence="4">The sequence shown here is derived from an EMBL/GenBank/DDBJ whole genome shotgun (WGS) entry which is preliminary data.</text>
</comment>
<name>A0A2M6Z4D0_9BACT</name>
<dbReference type="Pfam" id="PF00072">
    <property type="entry name" value="Response_reg"/>
    <property type="match status" value="1"/>
</dbReference>
<dbReference type="EMBL" id="PEWP01000012">
    <property type="protein sequence ID" value="PIU47167.1"/>
    <property type="molecule type" value="Genomic_DNA"/>
</dbReference>
<keyword evidence="1 2" id="KW-0597">Phosphoprotein</keyword>
<dbReference type="InterPro" id="IPR050595">
    <property type="entry name" value="Bact_response_regulator"/>
</dbReference>
<dbReference type="InterPro" id="IPR001789">
    <property type="entry name" value="Sig_transdc_resp-reg_receiver"/>
</dbReference>
<dbReference type="Gene3D" id="3.40.50.2300">
    <property type="match status" value="1"/>
</dbReference>
<proteinExistence type="predicted"/>
<evidence type="ECO:0000259" key="3">
    <source>
        <dbReference type="PROSITE" id="PS50110"/>
    </source>
</evidence>
<evidence type="ECO:0000313" key="5">
    <source>
        <dbReference type="Proteomes" id="UP000228777"/>
    </source>
</evidence>
<accession>A0A2M6Z4D0</accession>
<organism evidence="4 5">
    <name type="scientific">bacterium (Candidatus Gribaldobacteria) CG07_land_8_20_14_0_80_33_18</name>
    <dbReference type="NCBI Taxonomy" id="2014272"/>
    <lineage>
        <taxon>Bacteria</taxon>
        <taxon>Candidatus Gribaldobacteria</taxon>
    </lineage>
</organism>
<dbReference type="AlphaFoldDB" id="A0A2M6Z4D0"/>